<gene>
    <name evidence="2" type="ORF">WICPIJ_003753</name>
</gene>
<evidence type="ECO:0000256" key="1">
    <source>
        <dbReference type="SAM" id="Phobius"/>
    </source>
</evidence>
<dbReference type="Proteomes" id="UP000774326">
    <property type="component" value="Unassembled WGS sequence"/>
</dbReference>
<feature type="transmembrane region" description="Helical" evidence="1">
    <location>
        <begin position="113"/>
        <end position="137"/>
    </location>
</feature>
<feature type="transmembrane region" description="Helical" evidence="1">
    <location>
        <begin position="191"/>
        <end position="212"/>
    </location>
</feature>
<name>A0A9P8TNK4_WICPI</name>
<accession>A0A9P8TNK4</accession>
<feature type="transmembrane region" description="Helical" evidence="1">
    <location>
        <begin position="68"/>
        <end position="93"/>
    </location>
</feature>
<feature type="transmembrane region" description="Helical" evidence="1">
    <location>
        <begin position="158"/>
        <end position="179"/>
    </location>
</feature>
<dbReference type="EMBL" id="JAEUBG010002063">
    <property type="protein sequence ID" value="KAH3685279.1"/>
    <property type="molecule type" value="Genomic_DNA"/>
</dbReference>
<evidence type="ECO:0000313" key="2">
    <source>
        <dbReference type="EMBL" id="KAH3685279.1"/>
    </source>
</evidence>
<feature type="transmembrane region" description="Helical" evidence="1">
    <location>
        <begin position="25"/>
        <end position="47"/>
    </location>
</feature>
<proteinExistence type="predicted"/>
<reference evidence="2" key="2">
    <citation type="submission" date="2021-01" db="EMBL/GenBank/DDBJ databases">
        <authorList>
            <person name="Schikora-Tamarit M.A."/>
        </authorList>
    </citation>
    <scope>NUCLEOTIDE SEQUENCE</scope>
    <source>
        <strain evidence="2">CBS2887</strain>
    </source>
</reference>
<keyword evidence="1" id="KW-1133">Transmembrane helix</keyword>
<protein>
    <submittedName>
        <fullName evidence="2">Uncharacterized protein</fullName>
    </submittedName>
</protein>
<keyword evidence="1" id="KW-0812">Transmembrane</keyword>
<organism evidence="2 3">
    <name type="scientific">Wickerhamomyces pijperi</name>
    <name type="common">Yeast</name>
    <name type="synonym">Pichia pijperi</name>
    <dbReference type="NCBI Taxonomy" id="599730"/>
    <lineage>
        <taxon>Eukaryota</taxon>
        <taxon>Fungi</taxon>
        <taxon>Dikarya</taxon>
        <taxon>Ascomycota</taxon>
        <taxon>Saccharomycotina</taxon>
        <taxon>Saccharomycetes</taxon>
        <taxon>Phaffomycetales</taxon>
        <taxon>Wickerhamomycetaceae</taxon>
        <taxon>Wickerhamomyces</taxon>
    </lineage>
</organism>
<reference evidence="2" key="1">
    <citation type="journal article" date="2021" name="Open Biol.">
        <title>Shared evolutionary footprints suggest mitochondrial oxidative damage underlies multiple complex I losses in fungi.</title>
        <authorList>
            <person name="Schikora-Tamarit M.A."/>
            <person name="Marcet-Houben M."/>
            <person name="Nosek J."/>
            <person name="Gabaldon T."/>
        </authorList>
    </citation>
    <scope>NUCLEOTIDE SEQUENCE</scope>
    <source>
        <strain evidence="2">CBS2887</strain>
    </source>
</reference>
<sequence length="216" mass="24902">MILQIVLVLIDAVSSFFLSSRKISLIASIILICVRIGLMSVRANQLFKHNKQTFYVRIGIRLRQRQRWYFLVVEITIFVVTTTIETLGSLLPYNFKEDLTKGKITQQQYEIKSITLCKFIIVIEIICLIVVLLYSLVVRFYPRTQAEEDILPEEFNSITFKSCFSILWGSVTYLCYGIITMNAVKEPKKHSLMNSGIAFGWVFLSAAFGYVFHCIL</sequence>
<comment type="caution">
    <text evidence="2">The sequence shown here is derived from an EMBL/GenBank/DDBJ whole genome shotgun (WGS) entry which is preliminary data.</text>
</comment>
<evidence type="ECO:0000313" key="3">
    <source>
        <dbReference type="Proteomes" id="UP000774326"/>
    </source>
</evidence>
<keyword evidence="1" id="KW-0472">Membrane</keyword>
<keyword evidence="3" id="KW-1185">Reference proteome</keyword>
<dbReference type="AlphaFoldDB" id="A0A9P8TNK4"/>